<keyword evidence="1" id="KW-0812">Transmembrane</keyword>
<dbReference type="AlphaFoldDB" id="A0A212M0C3"/>
<organism evidence="2">
    <name type="scientific">uncultured Sporomusa sp</name>
    <dbReference type="NCBI Taxonomy" id="307249"/>
    <lineage>
        <taxon>Bacteria</taxon>
        <taxon>Bacillati</taxon>
        <taxon>Bacillota</taxon>
        <taxon>Negativicutes</taxon>
        <taxon>Selenomonadales</taxon>
        <taxon>Sporomusaceae</taxon>
        <taxon>Sporomusa</taxon>
        <taxon>environmental samples</taxon>
    </lineage>
</organism>
<feature type="transmembrane region" description="Helical" evidence="1">
    <location>
        <begin position="42"/>
        <end position="64"/>
    </location>
</feature>
<gene>
    <name evidence="2" type="ORF">KL86SPO_70120</name>
</gene>
<name>A0A212M0C3_9FIRM</name>
<dbReference type="GO" id="GO:0022857">
    <property type="term" value="F:transmembrane transporter activity"/>
    <property type="evidence" value="ECO:0007669"/>
    <property type="project" value="InterPro"/>
</dbReference>
<keyword evidence="1" id="KW-0472">Membrane</keyword>
<evidence type="ECO:0000256" key="1">
    <source>
        <dbReference type="SAM" id="Phobius"/>
    </source>
</evidence>
<feature type="transmembrane region" description="Helical" evidence="1">
    <location>
        <begin position="12"/>
        <end position="35"/>
    </location>
</feature>
<feature type="transmembrane region" description="Helical" evidence="1">
    <location>
        <begin position="102"/>
        <end position="123"/>
    </location>
</feature>
<accession>A0A212M0C3</accession>
<dbReference type="InterPro" id="IPR024529">
    <property type="entry name" value="ECF_trnsprt_substrate-spec"/>
</dbReference>
<reference evidence="2" key="1">
    <citation type="submission" date="2016-08" db="EMBL/GenBank/DDBJ databases">
        <authorList>
            <person name="Seilhamer J.J."/>
        </authorList>
    </citation>
    <scope>NUCLEOTIDE SEQUENCE</scope>
    <source>
        <strain evidence="2">86</strain>
    </source>
</reference>
<feature type="transmembrane region" description="Helical" evidence="1">
    <location>
        <begin position="135"/>
        <end position="160"/>
    </location>
</feature>
<dbReference type="Pfam" id="PF12822">
    <property type="entry name" value="ECF_trnsprt"/>
    <property type="match status" value="1"/>
</dbReference>
<evidence type="ECO:0000313" key="2">
    <source>
        <dbReference type="EMBL" id="SCM83262.1"/>
    </source>
</evidence>
<sequence>MNQVRKIVLSSAFIAFGIVLPVAFHFTGIAGSIFLPMHIPVLIAGLFLGARAGVAVGVLTPIISSLTTGMPPLLPMMPAMAAELGAFGLIGGYFYKTRKAPLLVSLLSAMVLGRLVSLVMNYGLVLFLNLGIDPIYYFSASVIKGLPGIIIQFITVPFFIKKLEAAGLQEYRRR</sequence>
<dbReference type="RefSeq" id="WP_288185732.1">
    <property type="nucleotide sequence ID" value="NZ_LT608335.1"/>
</dbReference>
<dbReference type="Gene3D" id="1.10.1760.20">
    <property type="match status" value="1"/>
</dbReference>
<feature type="transmembrane region" description="Helical" evidence="1">
    <location>
        <begin position="76"/>
        <end position="95"/>
    </location>
</feature>
<dbReference type="EMBL" id="FMJE01000007">
    <property type="protein sequence ID" value="SCM83262.1"/>
    <property type="molecule type" value="Genomic_DNA"/>
</dbReference>
<evidence type="ECO:0008006" key="3">
    <source>
        <dbReference type="Google" id="ProtNLM"/>
    </source>
</evidence>
<proteinExistence type="predicted"/>
<protein>
    <recommendedName>
        <fullName evidence="3">ECF transporter S component</fullName>
    </recommendedName>
</protein>
<keyword evidence="1" id="KW-1133">Transmembrane helix</keyword>